<dbReference type="PANTHER" id="PTHR36971">
    <property type="entry name" value="UNNAMED PRODUCT"/>
    <property type="match status" value="1"/>
</dbReference>
<protein>
    <recommendedName>
        <fullName evidence="3">BZIP domain-containing protein</fullName>
    </recommendedName>
</protein>
<evidence type="ECO:0000259" key="3">
    <source>
        <dbReference type="PROSITE" id="PS50217"/>
    </source>
</evidence>
<dbReference type="GO" id="GO:0003700">
    <property type="term" value="F:DNA-binding transcription factor activity"/>
    <property type="evidence" value="ECO:0007669"/>
    <property type="project" value="InterPro"/>
</dbReference>
<name>A0A9P6Q6T9_9FUNG</name>
<comment type="caution">
    <text evidence="4">The sequence shown here is derived from an EMBL/GenBank/DDBJ whole genome shotgun (WGS) entry which is preliminary data.</text>
</comment>
<evidence type="ECO:0000256" key="1">
    <source>
        <dbReference type="SAM" id="Coils"/>
    </source>
</evidence>
<accession>A0A9P6Q6T9</accession>
<organism evidence="4 5">
    <name type="scientific">Mortierella polycephala</name>
    <dbReference type="NCBI Taxonomy" id="41804"/>
    <lineage>
        <taxon>Eukaryota</taxon>
        <taxon>Fungi</taxon>
        <taxon>Fungi incertae sedis</taxon>
        <taxon>Mucoromycota</taxon>
        <taxon>Mortierellomycotina</taxon>
        <taxon>Mortierellomycetes</taxon>
        <taxon>Mortierellales</taxon>
        <taxon>Mortierellaceae</taxon>
        <taxon>Mortierella</taxon>
    </lineage>
</organism>
<feature type="region of interest" description="Disordered" evidence="2">
    <location>
        <begin position="862"/>
        <end position="904"/>
    </location>
</feature>
<feature type="region of interest" description="Disordered" evidence="2">
    <location>
        <begin position="685"/>
        <end position="720"/>
    </location>
</feature>
<proteinExistence type="predicted"/>
<dbReference type="InterPro" id="IPR046347">
    <property type="entry name" value="bZIP_sf"/>
</dbReference>
<dbReference type="PROSITE" id="PS50217">
    <property type="entry name" value="BZIP"/>
    <property type="match status" value="1"/>
</dbReference>
<feature type="compositionally biased region" description="Basic and acidic residues" evidence="2">
    <location>
        <begin position="553"/>
        <end position="567"/>
    </location>
</feature>
<dbReference type="PROSITE" id="PS00036">
    <property type="entry name" value="BZIP_BASIC"/>
    <property type="match status" value="1"/>
</dbReference>
<feature type="compositionally biased region" description="Low complexity" evidence="2">
    <location>
        <begin position="862"/>
        <end position="872"/>
    </location>
</feature>
<feature type="compositionally biased region" description="Acidic residues" evidence="2">
    <location>
        <begin position="1021"/>
        <end position="1030"/>
    </location>
</feature>
<dbReference type="SUPFAM" id="SSF57959">
    <property type="entry name" value="Leucine zipper domain"/>
    <property type="match status" value="1"/>
</dbReference>
<gene>
    <name evidence="4" type="ORF">BG011_002081</name>
</gene>
<evidence type="ECO:0000313" key="4">
    <source>
        <dbReference type="EMBL" id="KAG0260204.1"/>
    </source>
</evidence>
<evidence type="ECO:0000256" key="2">
    <source>
        <dbReference type="SAM" id="MobiDB-lite"/>
    </source>
</evidence>
<sequence>MFVSQTSGQDPIPVQVVRMHQEFEIPFSRVEEEDPPHRRVTTLNSLFGLQGGSTLPSNNRSSFQQLTGQVVHARKCYRHLFFIDLRLNDQEKCTILFRSDDQRENLLSRLSTLDLVSRWKRIRRGDTICLQVFEASEEESSKRDHPVFQAVDFTVIKAWPGNDPFPSEPAMGLKEPIAFPAGAGAQESTATTTTTITRATAMTPSHTRKDIKGSVIDSWEDYCKFWINSQRCLKPDCRKQHPTGEEYARIQEMWVKERTQARKKRSKLQDDPHSISSKVPHSQRAFIFCQWLVNTFGKDFLNSGSGVLDIAGGKGEISLFLTHMFGIRSTVVEPNMRRDKPYQRRSLLNVIRKQQDIEAGGDGQFYNRVDQALPTARNMDPGMALSGVYGHEPNVDHDQESVHKERRRLKKRQEEQFVVPRLCTVLDDQFPQSHPDIIESASILIGMHPDQATEPIVAMALRYNKSFAVVPCCVFAHENPHRRLLNGGEVNTTLDFIQYLMEKTALDTASRQSMDPLDSAHKEFLPFDGMNIAVFRGGKSTVILRPSQNLDSSPRKPISDSMKHSSYDEDSTVPTTTMSDAVNEVNAAIVAAVAAGDSTAAFRTEHSGHHHLDSIEHIDNLENLDTGAVGGMVSGNSRLKRPAEDDAEDIEDSVKLRKLQEEVNNNANAAAQALSGILSSNTEYSNHASAHASARTSNHSSPDHSSTVETRVQSTSTAEATLDSTLDQASASGSDTNMDTAAPTEKLVREHDSDSSQVTPALSTATTTHLTATSHSSIMADLERMQQLAKIDPAQLASYSTNPNNQATLEQLTSSALANVLAQAPLSVSSLHSNLQLEQQQHQQHEEQQEAVHGILASMPSAAENAAENDSSSSHDDDALSGKRTSRNMTNDERRQRRLLRNRVAAKECRKKKKAYVTELQDTCARLQEENARLYKEVEELNAKLTLGAMRIDENVRLIKEVEELNAKLTLGVMAGASAHAHVSDSVPAADSSPKLDDGSSEQPAEESQTRDGPAQQPATEEVDVAAEGA</sequence>
<keyword evidence="5" id="KW-1185">Reference proteome</keyword>
<dbReference type="Pfam" id="PF00170">
    <property type="entry name" value="bZIP_1"/>
    <property type="match status" value="1"/>
</dbReference>
<feature type="region of interest" description="Disordered" evidence="2">
    <location>
        <begin position="980"/>
        <end position="1030"/>
    </location>
</feature>
<feature type="domain" description="BZIP" evidence="3">
    <location>
        <begin position="892"/>
        <end position="945"/>
    </location>
</feature>
<dbReference type="InterPro" id="IPR004827">
    <property type="entry name" value="bZIP"/>
</dbReference>
<feature type="region of interest" description="Disordered" evidence="2">
    <location>
        <begin position="746"/>
        <end position="767"/>
    </location>
</feature>
<dbReference type="SMART" id="SM00338">
    <property type="entry name" value="BRLZ"/>
    <property type="match status" value="1"/>
</dbReference>
<dbReference type="Proteomes" id="UP000726737">
    <property type="component" value="Unassembled WGS sequence"/>
</dbReference>
<dbReference type="CDD" id="cd14690">
    <property type="entry name" value="bZIP_CREB1"/>
    <property type="match status" value="1"/>
</dbReference>
<reference evidence="4" key="1">
    <citation type="journal article" date="2020" name="Fungal Divers.">
        <title>Resolving the Mortierellaceae phylogeny through synthesis of multi-gene phylogenetics and phylogenomics.</title>
        <authorList>
            <person name="Vandepol N."/>
            <person name="Liber J."/>
            <person name="Desiro A."/>
            <person name="Na H."/>
            <person name="Kennedy M."/>
            <person name="Barry K."/>
            <person name="Grigoriev I.V."/>
            <person name="Miller A.N."/>
            <person name="O'Donnell K."/>
            <person name="Stajich J.E."/>
            <person name="Bonito G."/>
        </authorList>
    </citation>
    <scope>NUCLEOTIDE SEQUENCE</scope>
    <source>
        <strain evidence="4">KOD948</strain>
    </source>
</reference>
<dbReference type="AlphaFoldDB" id="A0A9P6Q6T9"/>
<dbReference type="EMBL" id="JAAAJA010000162">
    <property type="protein sequence ID" value="KAG0260204.1"/>
    <property type="molecule type" value="Genomic_DNA"/>
</dbReference>
<dbReference type="PANTHER" id="PTHR36971:SF3">
    <property type="entry name" value="C3H1-TYPE DOMAIN-CONTAINING PROTEIN"/>
    <property type="match status" value="1"/>
</dbReference>
<feature type="region of interest" description="Disordered" evidence="2">
    <location>
        <begin position="545"/>
        <end position="573"/>
    </location>
</feature>
<dbReference type="OrthoDB" id="7459479at2759"/>
<keyword evidence="1" id="KW-0175">Coiled coil</keyword>
<feature type="coiled-coil region" evidence="1">
    <location>
        <begin position="910"/>
        <end position="944"/>
    </location>
</feature>
<dbReference type="Gene3D" id="1.20.5.170">
    <property type="match status" value="1"/>
</dbReference>
<evidence type="ECO:0000313" key="5">
    <source>
        <dbReference type="Proteomes" id="UP000726737"/>
    </source>
</evidence>